<dbReference type="InterPro" id="IPR000989">
    <property type="entry name" value="Rep"/>
</dbReference>
<dbReference type="AlphaFoldDB" id="C9K1M0"/>
<keyword evidence="3" id="KW-0614">Plasmid</keyword>
<reference evidence="3" key="1">
    <citation type="journal article" date="2010" name="Biosci. Biotechnol. Biochem.">
        <title>Three Cry toxins in two types from Bacillus thuringiensis strain M019 preferentially kill human hepatocyte cancer and uterus cervix cancer cells.</title>
        <authorList>
            <person name="Nagamatsu Y."/>
            <person name="Okamura S."/>
            <person name="Saitou H."/>
            <person name="Akao T."/>
            <person name="Mizuki E."/>
        </authorList>
    </citation>
    <scope>NUCLEOTIDE SEQUENCE</scope>
    <source>
        <strain evidence="3">M019</strain>
        <plasmid evidence="3">pBTm019A</plasmid>
    </source>
</reference>
<organism evidence="3">
    <name type="scientific">Bacillus thuringiensis</name>
    <dbReference type="NCBI Taxonomy" id="1428"/>
    <lineage>
        <taxon>Bacteria</taxon>
        <taxon>Bacillati</taxon>
        <taxon>Bacillota</taxon>
        <taxon>Bacilli</taxon>
        <taxon>Bacillales</taxon>
        <taxon>Bacillaceae</taxon>
        <taxon>Bacillus</taxon>
        <taxon>Bacillus cereus group</taxon>
    </lineage>
</organism>
<accession>C9K1M0</accession>
<evidence type="ECO:0000313" key="3">
    <source>
        <dbReference type="EMBL" id="BAI44025.1"/>
    </source>
</evidence>
<name>C9K1M0_BACTU</name>
<dbReference type="Pfam" id="PF01446">
    <property type="entry name" value="Rep_1"/>
    <property type="match status" value="1"/>
</dbReference>
<gene>
    <name evidence="3" type="primary">rep</name>
</gene>
<keyword evidence="2" id="KW-0235">DNA replication</keyword>
<dbReference type="EMBL" id="AB375062">
    <property type="protein sequence ID" value="BAI44025.1"/>
    <property type="molecule type" value="Genomic_DNA"/>
</dbReference>
<protein>
    <submittedName>
        <fullName evidence="3">Replication initiation protein</fullName>
    </submittedName>
</protein>
<comment type="similarity">
    <text evidence="1">Belongs to the Gram-positive plasmids replication protein type 1 family.</text>
</comment>
<dbReference type="GO" id="GO:0006260">
    <property type="term" value="P:DNA replication"/>
    <property type="evidence" value="ECO:0007669"/>
    <property type="project" value="UniProtKB-KW"/>
</dbReference>
<geneLocation type="plasmid" evidence="3">
    <name>pBTm019A</name>
</geneLocation>
<evidence type="ECO:0000256" key="2">
    <source>
        <dbReference type="ARBA" id="ARBA00022705"/>
    </source>
</evidence>
<evidence type="ECO:0000256" key="1">
    <source>
        <dbReference type="ARBA" id="ARBA00008909"/>
    </source>
</evidence>
<proteinExistence type="inferred from homology"/>
<sequence>MRGASLFQRVLCTLFYYSTGTNISNMINKNQGEIVGKYPPKKKQNLKIYKFIENKLSEGGRELFKDCSTFNQFISTRDKEKSKLIASNPCKNRFCPICAWRKACKNAMKIATMMEAVKNEEKKEFLFLTLTTPNIKADMVRSEIDRFNKAFNKLFKRRNVGRSIKGYIRKLEMTYNKERDDYNPHFHVLLCVNKSYFTDTKSYISQKEWLLMWREATDLSDITQVHIQKVELIREGNAVTEVAKYSAKDYEMATSQDVFDVFYSGLKGRQLIVYSGMFKEYALKYEYGELDKYKSKDKNEYFYKIIARWNSNLLKFHQEYVELTEEEKMQYNGSLQEEVEVKN</sequence>
<dbReference type="GO" id="GO:0003677">
    <property type="term" value="F:DNA binding"/>
    <property type="evidence" value="ECO:0007669"/>
    <property type="project" value="InterPro"/>
</dbReference>